<feature type="compositionally biased region" description="Low complexity" evidence="5">
    <location>
        <begin position="318"/>
        <end position="351"/>
    </location>
</feature>
<feature type="compositionally biased region" description="Basic residues" evidence="5">
    <location>
        <begin position="479"/>
        <end position="490"/>
    </location>
</feature>
<feature type="compositionally biased region" description="Basic residues" evidence="5">
    <location>
        <begin position="82"/>
        <end position="91"/>
    </location>
</feature>
<organism evidence="7 8">
    <name type="scientific">Synchytrium microbalum</name>
    <dbReference type="NCBI Taxonomy" id="1806994"/>
    <lineage>
        <taxon>Eukaryota</taxon>
        <taxon>Fungi</taxon>
        <taxon>Fungi incertae sedis</taxon>
        <taxon>Chytridiomycota</taxon>
        <taxon>Chytridiomycota incertae sedis</taxon>
        <taxon>Chytridiomycetes</taxon>
        <taxon>Synchytriales</taxon>
        <taxon>Synchytriaceae</taxon>
        <taxon>Synchytrium</taxon>
    </lineage>
</organism>
<feature type="region of interest" description="Disordered" evidence="5">
    <location>
        <begin position="1"/>
        <end position="127"/>
    </location>
</feature>
<comment type="caution">
    <text evidence="7">The sequence shown here is derived from an EMBL/GenBank/DDBJ whole genome shotgun (WGS) entry which is preliminary data.</text>
</comment>
<comment type="subcellular location">
    <subcellularLocation>
        <location evidence="1">Nucleus</location>
    </subcellularLocation>
</comment>
<feature type="compositionally biased region" description="Basic residues" evidence="5">
    <location>
        <begin position="302"/>
        <end position="311"/>
    </location>
</feature>
<evidence type="ECO:0000256" key="2">
    <source>
        <dbReference type="ARBA" id="ARBA00023163"/>
    </source>
</evidence>
<feature type="region of interest" description="Disordered" evidence="5">
    <location>
        <begin position="738"/>
        <end position="769"/>
    </location>
</feature>
<dbReference type="InterPro" id="IPR015943">
    <property type="entry name" value="WD40/YVTN_repeat-like_dom_sf"/>
</dbReference>
<dbReference type="PANTHER" id="PTHR15052">
    <property type="entry name" value="RNA POLYMERASE III TRANSCRIPTION INITIATION FACTOR COMPLEX SUBUNIT"/>
    <property type="match status" value="1"/>
</dbReference>
<dbReference type="Gene3D" id="2.130.10.10">
    <property type="entry name" value="YVTN repeat-like/Quinoprotein amine dehydrogenase"/>
    <property type="match status" value="1"/>
</dbReference>
<feature type="compositionally biased region" description="Acidic residues" evidence="5">
    <location>
        <begin position="199"/>
        <end position="210"/>
    </location>
</feature>
<keyword evidence="4" id="KW-0862">Zinc</keyword>
<evidence type="ECO:0000256" key="3">
    <source>
        <dbReference type="ARBA" id="ARBA00023242"/>
    </source>
</evidence>
<feature type="compositionally biased region" description="Acidic residues" evidence="5">
    <location>
        <begin position="253"/>
        <end position="269"/>
    </location>
</feature>
<evidence type="ECO:0000259" key="6">
    <source>
        <dbReference type="PROSITE" id="PS50157"/>
    </source>
</evidence>
<feature type="compositionally biased region" description="Basic and acidic residues" evidence="5">
    <location>
        <begin position="454"/>
        <end position="478"/>
    </location>
</feature>
<dbReference type="GO" id="GO:0005634">
    <property type="term" value="C:nucleus"/>
    <property type="evidence" value="ECO:0007669"/>
    <property type="project" value="UniProtKB-SubCell"/>
</dbReference>
<keyword evidence="2" id="KW-0804">Transcription</keyword>
<feature type="compositionally biased region" description="Acidic residues" evidence="5">
    <location>
        <begin position="443"/>
        <end position="452"/>
    </location>
</feature>
<feature type="compositionally biased region" description="Basic and acidic residues" evidence="5">
    <location>
        <begin position="571"/>
        <end position="580"/>
    </location>
</feature>
<evidence type="ECO:0000256" key="1">
    <source>
        <dbReference type="ARBA" id="ARBA00004123"/>
    </source>
</evidence>
<dbReference type="SMART" id="SM00320">
    <property type="entry name" value="WD40"/>
    <property type="match status" value="5"/>
</dbReference>
<evidence type="ECO:0000256" key="5">
    <source>
        <dbReference type="SAM" id="MobiDB-lite"/>
    </source>
</evidence>
<dbReference type="Proteomes" id="UP000319731">
    <property type="component" value="Unassembled WGS sequence"/>
</dbReference>
<dbReference type="GO" id="GO:0008270">
    <property type="term" value="F:zinc ion binding"/>
    <property type="evidence" value="ECO:0007669"/>
    <property type="project" value="UniProtKB-KW"/>
</dbReference>
<dbReference type="InterPro" id="IPR013087">
    <property type="entry name" value="Znf_C2H2_type"/>
</dbReference>
<dbReference type="GO" id="GO:0006383">
    <property type="term" value="P:transcription by RNA polymerase III"/>
    <property type="evidence" value="ECO:0007669"/>
    <property type="project" value="TreeGrafter"/>
</dbReference>
<dbReference type="SUPFAM" id="SSF50978">
    <property type="entry name" value="WD40 repeat-like"/>
    <property type="match status" value="1"/>
</dbReference>
<dbReference type="PANTHER" id="PTHR15052:SF2">
    <property type="entry name" value="GENERAL TRANSCRIPTION FACTOR 3C POLYPEPTIDE 2"/>
    <property type="match status" value="1"/>
</dbReference>
<sequence length="1352" mass="149238">MMRLRERNEDLSAKWSENDDSSSDDSFDDEEFVPDGGNDDDDDDDVPNDLVIDQEDEEAHAGGNNKAIIIEDNGSDDDVSSKKKNKKKPVKSKTSNIATSRDESKELDELESETGSAKNKKDDNIIRKAHPAYIALLAKVKDALDTMTVPLTDDLIDSLRTNPSGAPYSRKGPRVDHRVSKWNRRSRSKSRSRSVDPDEKIDDGADDADWGIDSRRPAQRSAATPSDDGSHRGTPTASSNKSGNKRKRAADDGQGDADGDDEKSDDEGDVPASQNPPDSDVEMTPAVAKNDNDIQVSETPKRRGRPPKHKAGAKESSAKPASPLSKAPSPTKPTSPVKPSSLSTSTTPVLPDKSNTSKDPTTSDDDDDGGDEEGSRSRFSFFFARAPTQTSTPAVSQPPTPVADEEEEVPRGSRGRASRKASLTAASKTSKTTARGRRKTRQDDDDEAEAAEAEIAKAVESEKDEVASDKDEGEADKSYKRKAPASKKKGAAAAKKNTPRGKSKDAAAGNDNDESMPPPPKKKSKKDNGDAKHVASPNKSKASGGKSGKQPVVEVLMEFEESDSPAPASSSKEKGKERAETPPIKKSKPAGDVEKVMVVRQVLVEGGDMRYRCVLPCCDKDFLNVGGLKYHLLHHTHEILEFLAWAYPPGENAPIGSGETVYKYKRNDVAYTFLMEERISPEILEMYRDLPVDHFPITLEGYHIFFPGLTNPSHHDIMIGWDKTRKAAHDKRMSKLGTRKFGANDGDEEEEIKPRKASVKKPRVLTLGSSSDVPDTAARMFGQDFSKRSMEPKPHSGQTEPLLVTDWTNRLVYEELRPRVNHYVKLTAEEAALYVPPDSQEYNVACARNGLSGEPESLGLFETHFFAPGSQDPRKQGFYAINVGCAVWGMGWAPDPQYLAIAGYRGTMNAHHILGRKQEPQVPNDVNMKGIIQFWSLGSRVTDFTPSTELSREPKLELCIAHDFGDVFDLEWCPYGGYESEAMFTSKASGQNLRRLGLLAVSFGNGSTRVLSIPEPRALRRALNVDEDDESPLYVHCNHFVLELTLPNAMLWKLSWGGHSRLASGTTHGAILIWSMDEAVDQYKKVLDGQIENVEIEPLSYAFCHDGCVTALSFRDELSRIYDSEWRSRGTFDGSIPKPTQIISAGTDGRVLFHDTRMMSLHVQIARFRTFLSSCVFTSHHNMVLFADNEHVVRQTYMGLEDPKTAKSKEEDEAVINKNLSAWLMPSKGFVWNLNCSKYLPFVAAASSDGTLRIGNFNRSALLRSTKPVVNLMYRLEWNEEQQLFVFVEGHEETSQVKGKPDHVIKSVFPQHVTIQKAAWSANRVSASWLASGGRSGLVRLESTFDIRAVKK</sequence>
<proteinExistence type="predicted"/>
<dbReference type="PROSITE" id="PS00028">
    <property type="entry name" value="ZINC_FINGER_C2H2_1"/>
    <property type="match status" value="1"/>
</dbReference>
<dbReference type="InterPro" id="IPR036322">
    <property type="entry name" value="WD40_repeat_dom_sf"/>
</dbReference>
<dbReference type="EMBL" id="QEAO01000031">
    <property type="protein sequence ID" value="TPX32341.1"/>
    <property type="molecule type" value="Genomic_DNA"/>
</dbReference>
<dbReference type="GO" id="GO:0000127">
    <property type="term" value="C:transcription factor TFIIIC complex"/>
    <property type="evidence" value="ECO:0007669"/>
    <property type="project" value="TreeGrafter"/>
</dbReference>
<feature type="compositionally biased region" description="Low complexity" evidence="5">
    <location>
        <begin position="420"/>
        <end position="433"/>
    </location>
</feature>
<gene>
    <name evidence="7" type="ORF">SmJEL517_g04544</name>
</gene>
<name>A0A507BYZ4_9FUNG</name>
<dbReference type="InterPro" id="IPR001680">
    <property type="entry name" value="WD40_rpt"/>
</dbReference>
<protein>
    <recommendedName>
        <fullName evidence="6">C2H2-type domain-containing protein</fullName>
    </recommendedName>
</protein>
<dbReference type="PROSITE" id="PS50157">
    <property type="entry name" value="ZINC_FINGER_C2H2_2"/>
    <property type="match status" value="1"/>
</dbReference>
<keyword evidence="3" id="KW-0539">Nucleus</keyword>
<evidence type="ECO:0000313" key="7">
    <source>
        <dbReference type="EMBL" id="TPX32341.1"/>
    </source>
</evidence>
<feature type="compositionally biased region" description="Basic residues" evidence="5">
    <location>
        <begin position="180"/>
        <end position="192"/>
    </location>
</feature>
<keyword evidence="4" id="KW-0479">Metal-binding</keyword>
<evidence type="ECO:0000256" key="4">
    <source>
        <dbReference type="PROSITE-ProRule" id="PRU00042"/>
    </source>
</evidence>
<dbReference type="STRING" id="1806994.A0A507BYZ4"/>
<dbReference type="OrthoDB" id="4703at2759"/>
<dbReference type="RefSeq" id="XP_031023566.1">
    <property type="nucleotide sequence ID" value="XM_031170472.1"/>
</dbReference>
<evidence type="ECO:0000313" key="8">
    <source>
        <dbReference type="Proteomes" id="UP000319731"/>
    </source>
</evidence>
<feature type="compositionally biased region" description="Low complexity" evidence="5">
    <location>
        <begin position="377"/>
        <end position="386"/>
    </location>
</feature>
<feature type="compositionally biased region" description="Basic and acidic residues" evidence="5">
    <location>
        <begin position="1"/>
        <end position="12"/>
    </location>
</feature>
<accession>A0A507BYZ4</accession>
<reference evidence="7 8" key="1">
    <citation type="journal article" date="2019" name="Sci. Rep.">
        <title>Comparative genomics of chytrid fungi reveal insights into the obligate biotrophic and pathogenic lifestyle of Synchytrium endobioticum.</title>
        <authorList>
            <person name="van de Vossenberg B.T.L.H."/>
            <person name="Warris S."/>
            <person name="Nguyen H.D.T."/>
            <person name="van Gent-Pelzer M.P.E."/>
            <person name="Joly D.L."/>
            <person name="van de Geest H.C."/>
            <person name="Bonants P.J.M."/>
            <person name="Smith D.S."/>
            <person name="Levesque C.A."/>
            <person name="van der Lee T.A.J."/>
        </authorList>
    </citation>
    <scope>NUCLEOTIDE SEQUENCE [LARGE SCALE GENOMIC DNA]</scope>
    <source>
        <strain evidence="7 8">JEL517</strain>
    </source>
</reference>
<feature type="compositionally biased region" description="Acidic residues" evidence="5">
    <location>
        <begin position="18"/>
        <end position="58"/>
    </location>
</feature>
<feature type="compositionally biased region" description="Acidic residues" evidence="5">
    <location>
        <begin position="362"/>
        <end position="372"/>
    </location>
</feature>
<feature type="compositionally biased region" description="Polar residues" evidence="5">
    <location>
        <begin position="233"/>
        <end position="242"/>
    </location>
</feature>
<keyword evidence="8" id="KW-1185">Reference proteome</keyword>
<feature type="domain" description="C2H2-type" evidence="6">
    <location>
        <begin position="611"/>
        <end position="638"/>
    </location>
</feature>
<feature type="region of interest" description="Disordered" evidence="5">
    <location>
        <begin position="153"/>
        <end position="589"/>
    </location>
</feature>
<dbReference type="GeneID" id="42005769"/>
<keyword evidence="4" id="KW-0863">Zinc-finger</keyword>
<dbReference type="InterPro" id="IPR052416">
    <property type="entry name" value="GTF3C_component"/>
</dbReference>